<evidence type="ECO:0000259" key="1">
    <source>
        <dbReference type="Pfam" id="PF13649"/>
    </source>
</evidence>
<dbReference type="Pfam" id="PF13649">
    <property type="entry name" value="Methyltransf_25"/>
    <property type="match status" value="1"/>
</dbReference>
<dbReference type="STRING" id="658457.SAMN05216601_102407"/>
<dbReference type="RefSeq" id="WP_037002909.1">
    <property type="nucleotide sequence ID" value="NZ_FOWP01000002.1"/>
</dbReference>
<dbReference type="GO" id="GO:0008168">
    <property type="term" value="F:methyltransferase activity"/>
    <property type="evidence" value="ECO:0007669"/>
    <property type="project" value="UniProtKB-KW"/>
</dbReference>
<reference evidence="4" key="2">
    <citation type="journal article" date="2014" name="Genome Announc.">
        <title>Draft Genome Sequence of the algae degrading bacterium Pseudomonas mendocina AD6.</title>
        <authorList>
            <person name="Barney B.M."/>
            <person name="Lenneman E.M."/>
        </authorList>
    </citation>
    <scope>NUCLEOTIDE SEQUENCE [LARGE SCALE GENOMIC DNA]</scope>
    <source>
        <strain evidence="4">AD6</strain>
    </source>
</reference>
<reference evidence="3 5" key="4">
    <citation type="submission" date="2016-10" db="EMBL/GenBank/DDBJ databases">
        <authorList>
            <person name="de Groot N.N."/>
        </authorList>
    </citation>
    <scope>NUCLEOTIDE SEQUENCE [LARGE SCALE GENOMIC DNA]</scope>
    <source>
        <strain evidence="3 5">CCUG 59231</strain>
    </source>
</reference>
<dbReference type="EMBL" id="JFJN01000058">
    <property type="protein sequence ID" value="EZH79085.1"/>
    <property type="molecule type" value="Genomic_DNA"/>
</dbReference>
<accession>A0A1I5KEQ7</accession>
<dbReference type="SUPFAM" id="SSF53335">
    <property type="entry name" value="S-adenosyl-L-methionine-dependent methyltransferases"/>
    <property type="match status" value="1"/>
</dbReference>
<evidence type="ECO:0000313" key="3">
    <source>
        <dbReference type="EMBL" id="SFO83071.1"/>
    </source>
</evidence>
<dbReference type="Gene3D" id="3.40.50.150">
    <property type="entry name" value="Vaccinia Virus protein VP39"/>
    <property type="match status" value="1"/>
</dbReference>
<proteinExistence type="predicted"/>
<dbReference type="EMBL" id="FOWP01000002">
    <property type="protein sequence ID" value="SFO83071.1"/>
    <property type="molecule type" value="Genomic_DNA"/>
</dbReference>
<evidence type="ECO:0000313" key="2">
    <source>
        <dbReference type="EMBL" id="EZH79085.1"/>
    </source>
</evidence>
<reference evidence="2" key="1">
    <citation type="journal article" date="2014" name="Genome Announc.">
        <title>Draft Genome Sequences of the Alga-Degrading Bacteria Aeromonas hydrophila Strain AD9 and Pseudomonas pseudoalcaligenes Strain AD6.</title>
        <authorList>
            <person name="Barney B.M."/>
            <person name="Lenneman E.M."/>
        </authorList>
    </citation>
    <scope>NUCLEOTIDE SEQUENCE</scope>
    <source>
        <strain evidence="2">AD6</strain>
    </source>
</reference>
<keyword evidence="4" id="KW-1185">Reference proteome</keyword>
<name>A0A1I5KEQ7_9GAMM</name>
<keyword evidence="3" id="KW-0489">Methyltransferase</keyword>
<evidence type="ECO:0000313" key="4">
    <source>
        <dbReference type="Proteomes" id="UP000023842"/>
    </source>
</evidence>
<dbReference type="AlphaFoldDB" id="A0A1I5KEQ7"/>
<reference evidence="2" key="3">
    <citation type="submission" date="2014-03" db="EMBL/GenBank/DDBJ databases">
        <authorList>
            <person name="Barney B.M."/>
            <person name="Lenneman E.M."/>
        </authorList>
    </citation>
    <scope>NUCLEOTIDE SEQUENCE</scope>
    <source>
        <strain evidence="2">AD6</strain>
    </source>
</reference>
<dbReference type="GO" id="GO:0032259">
    <property type="term" value="P:methylation"/>
    <property type="evidence" value="ECO:0007669"/>
    <property type="project" value="UniProtKB-KW"/>
</dbReference>
<protein>
    <submittedName>
        <fullName evidence="3">Methyltransferase domain-containing protein</fullName>
    </submittedName>
</protein>
<gene>
    <name evidence="2" type="ORF">AU05_18410</name>
    <name evidence="3" type="ORF">SAMN05216601_102407</name>
</gene>
<dbReference type="Proteomes" id="UP000182400">
    <property type="component" value="Unassembled WGS sequence"/>
</dbReference>
<dbReference type="Proteomes" id="UP000023842">
    <property type="component" value="Unassembled WGS sequence"/>
</dbReference>
<sequence>MDSSVSYREHPSYWNDFYQRGHAAAPRLPSQFAAFALGEMLTPDSPMGQIDGVIEFGCGNGRDSQLFAAHGLSVLGLDESIEAIGLCRVAGLPAHARFECCAARQAREAVEVFAEQHSRVAVYARFFLHAISEEDEHSLLALLQATLPEGAPLFLEYRTTADADQHKIFGESHYRRYLDHRATLARIAAAGFATVYEIEGRGFAKYREEDALVGRCIAIRNASLA</sequence>
<keyword evidence="3" id="KW-0808">Transferase</keyword>
<organism evidence="3 5">
    <name type="scientific">Ectopseudomonas composti</name>
    <dbReference type="NCBI Taxonomy" id="658457"/>
    <lineage>
        <taxon>Bacteria</taxon>
        <taxon>Pseudomonadati</taxon>
        <taxon>Pseudomonadota</taxon>
        <taxon>Gammaproteobacteria</taxon>
        <taxon>Pseudomonadales</taxon>
        <taxon>Pseudomonadaceae</taxon>
        <taxon>Ectopseudomonas</taxon>
    </lineage>
</organism>
<dbReference type="InterPro" id="IPR029063">
    <property type="entry name" value="SAM-dependent_MTases_sf"/>
</dbReference>
<feature type="domain" description="Methyltransferase" evidence="1">
    <location>
        <begin position="53"/>
        <end position="147"/>
    </location>
</feature>
<dbReference type="InterPro" id="IPR041698">
    <property type="entry name" value="Methyltransf_25"/>
</dbReference>
<evidence type="ECO:0000313" key="5">
    <source>
        <dbReference type="Proteomes" id="UP000182400"/>
    </source>
</evidence>